<proteinExistence type="predicted"/>
<evidence type="ECO:0008006" key="3">
    <source>
        <dbReference type="Google" id="ProtNLM"/>
    </source>
</evidence>
<gene>
    <name evidence="1" type="ORF">Vau01_056900</name>
</gene>
<dbReference type="EMBL" id="BOPG01000034">
    <property type="protein sequence ID" value="GIJ58174.1"/>
    <property type="molecule type" value="Genomic_DNA"/>
</dbReference>
<evidence type="ECO:0000313" key="1">
    <source>
        <dbReference type="EMBL" id="GIJ58174.1"/>
    </source>
</evidence>
<organism evidence="1 2">
    <name type="scientific">Virgisporangium aurantiacum</name>
    <dbReference type="NCBI Taxonomy" id="175570"/>
    <lineage>
        <taxon>Bacteria</taxon>
        <taxon>Bacillati</taxon>
        <taxon>Actinomycetota</taxon>
        <taxon>Actinomycetes</taxon>
        <taxon>Micromonosporales</taxon>
        <taxon>Micromonosporaceae</taxon>
        <taxon>Virgisporangium</taxon>
    </lineage>
</organism>
<reference evidence="1" key="1">
    <citation type="submission" date="2021-01" db="EMBL/GenBank/DDBJ databases">
        <title>Whole genome shotgun sequence of Virgisporangium aurantiacum NBRC 16421.</title>
        <authorList>
            <person name="Komaki H."/>
            <person name="Tamura T."/>
        </authorList>
    </citation>
    <scope>NUCLEOTIDE SEQUENCE</scope>
    <source>
        <strain evidence="1">NBRC 16421</strain>
    </source>
</reference>
<dbReference type="AlphaFoldDB" id="A0A8J3Z645"/>
<dbReference type="RefSeq" id="WP_203998535.1">
    <property type="nucleotide sequence ID" value="NZ_BOPG01000034.1"/>
</dbReference>
<comment type="caution">
    <text evidence="1">The sequence shown here is derived from an EMBL/GenBank/DDBJ whole genome shotgun (WGS) entry which is preliminary data.</text>
</comment>
<keyword evidence="2" id="KW-1185">Reference proteome</keyword>
<sequence>MRRLLWLGIGLAVGALVFRAVAKKAQAFTPQGVAGSVQQGAVGMLESVRTFVDDVRDAMVEREEEIRSAFDESMLLDEDLHPEKGTDYR</sequence>
<protein>
    <recommendedName>
        <fullName evidence="3">Secreted protein</fullName>
    </recommendedName>
</protein>
<dbReference type="Proteomes" id="UP000612585">
    <property type="component" value="Unassembled WGS sequence"/>
</dbReference>
<name>A0A8J3Z645_9ACTN</name>
<accession>A0A8J3Z645</accession>
<evidence type="ECO:0000313" key="2">
    <source>
        <dbReference type="Proteomes" id="UP000612585"/>
    </source>
</evidence>